<keyword evidence="2" id="KW-1185">Reference proteome</keyword>
<gene>
    <name evidence="1" type="ORF">ADIS_1504</name>
</gene>
<dbReference type="Pfam" id="PF11175">
    <property type="entry name" value="DUF2961"/>
    <property type="match status" value="1"/>
</dbReference>
<dbReference type="EMBL" id="AQHR01000044">
    <property type="protein sequence ID" value="EON77965.1"/>
    <property type="molecule type" value="Genomic_DNA"/>
</dbReference>
<dbReference type="Proteomes" id="UP000013909">
    <property type="component" value="Unassembled WGS sequence"/>
</dbReference>
<evidence type="ECO:0008006" key="3">
    <source>
        <dbReference type="Google" id="ProtNLM"/>
    </source>
</evidence>
<accession>R7ZUZ7</accession>
<dbReference type="InterPro" id="IPR021345">
    <property type="entry name" value="DUF2961"/>
</dbReference>
<dbReference type="PATRIC" id="fig|1288963.3.peg.1497"/>
<organism evidence="1 2">
    <name type="scientific">Lunatimonas lonarensis</name>
    <dbReference type="NCBI Taxonomy" id="1232681"/>
    <lineage>
        <taxon>Bacteria</taxon>
        <taxon>Pseudomonadati</taxon>
        <taxon>Bacteroidota</taxon>
        <taxon>Cytophagia</taxon>
        <taxon>Cytophagales</taxon>
        <taxon>Cyclobacteriaceae</taxon>
    </lineage>
</organism>
<evidence type="ECO:0000313" key="1">
    <source>
        <dbReference type="EMBL" id="EON77965.1"/>
    </source>
</evidence>
<name>R7ZUZ7_9BACT</name>
<sequence length="704" mass="79807">MYTTYFCRVTKHTLLFSLLVWLVLGSLTSCQDKEEIDLSGLLHEMIDRDKITRFPKVGYKSLQASSYNRESVSPDLPGWFADSDGIGFIRTEEVNGSTEWVIMEDDGPGVISKIWAVCFYYSLEDTTGGNIKIYLDGDEQPVINTNFFSLVKGQDFIKPPFAEESTRAGNLYFPIPYAKSCKITTDKPSFYNIINYRKYPEGTPVKTFTIEEFERVLPISEKVASVLSNPPNQRGPEIVQRSVLKNGEVLHVDLPTGSFAVSHLEINIHSADNLPQALRSTVLTGIFDGDTTVWCPVGDFFNNVGKVTPYTMWERSVEQDGTMVNRWMMPYMESGAISLTNLYDLPVDISVKVVAENYRWDEASMHFYATWRMDPPTPTFPLFDWNFLSAEGKGVVVGDQWTVLNPAEGWWGEGDEKIYVDDDFEANFPSHFGTGTEDYYGWAGGLVPTPEDQFSKPFLGNIIVGEPRSQGYNVCTRTRVLDAIPFQNRLKFDFESSCGIRQSWFYLQYSQTTFWYGRPGVAHNRQSDPKMASATLPTVEDLQRKIDLAKKERFVVDNAIEAEYLIPSNMSDSVVENFSEIGVWGETSNEDMKNLWFTGMGDFVEFSLTEQFEKSNVRIALAVGEYSGIFDIYVNDTFILSQDLYSNHPGITTPYINLGLVNPVSNSFKIKFVLKGINQAAKRKEQKSALGIDFFLVENDFLKR</sequence>
<dbReference type="Gene3D" id="2.60.120.1390">
    <property type="match status" value="2"/>
</dbReference>
<comment type="caution">
    <text evidence="1">The sequence shown here is derived from an EMBL/GenBank/DDBJ whole genome shotgun (WGS) entry which is preliminary data.</text>
</comment>
<dbReference type="STRING" id="1232681.ADIS_1504"/>
<proteinExistence type="predicted"/>
<dbReference type="AlphaFoldDB" id="R7ZUZ7"/>
<reference evidence="1 2" key="1">
    <citation type="submission" date="2013-02" db="EMBL/GenBank/DDBJ databases">
        <title>A novel strain isolated from Lonar lake, Maharashtra, India.</title>
        <authorList>
            <person name="Singh A."/>
        </authorList>
    </citation>
    <scope>NUCLEOTIDE SEQUENCE [LARGE SCALE GENOMIC DNA]</scope>
    <source>
        <strain evidence="1 2">AK24</strain>
    </source>
</reference>
<evidence type="ECO:0000313" key="2">
    <source>
        <dbReference type="Proteomes" id="UP000013909"/>
    </source>
</evidence>
<protein>
    <recommendedName>
        <fullName evidence="3">DUF2961 domain-containing protein</fullName>
    </recommendedName>
</protein>